<dbReference type="PANTHER" id="PTHR33516:SF2">
    <property type="entry name" value="LEXA REPRESSOR-RELATED"/>
    <property type="match status" value="1"/>
</dbReference>
<dbReference type="PANTHER" id="PTHR33516">
    <property type="entry name" value="LEXA REPRESSOR"/>
    <property type="match status" value="1"/>
</dbReference>
<dbReference type="InterPro" id="IPR001387">
    <property type="entry name" value="Cro/C1-type_HTH"/>
</dbReference>
<name>A0A2G4U484_YERBE</name>
<feature type="domain" description="HTH cro/C1-type" evidence="1">
    <location>
        <begin position="8"/>
        <end position="62"/>
    </location>
</feature>
<evidence type="ECO:0000313" key="3">
    <source>
        <dbReference type="Proteomes" id="UP000229378"/>
    </source>
</evidence>
<evidence type="ECO:0000313" key="2">
    <source>
        <dbReference type="EMBL" id="PHZ28049.1"/>
    </source>
</evidence>
<dbReference type="SUPFAM" id="SSF51306">
    <property type="entry name" value="LexA/Signal peptidase"/>
    <property type="match status" value="1"/>
</dbReference>
<dbReference type="InterPro" id="IPR050077">
    <property type="entry name" value="LexA_repressor"/>
</dbReference>
<organism evidence="2 3">
    <name type="scientific">Yersinia bercovieri</name>
    <dbReference type="NCBI Taxonomy" id="634"/>
    <lineage>
        <taxon>Bacteria</taxon>
        <taxon>Pseudomonadati</taxon>
        <taxon>Pseudomonadota</taxon>
        <taxon>Gammaproteobacteria</taxon>
        <taxon>Enterobacterales</taxon>
        <taxon>Yersiniaceae</taxon>
        <taxon>Yersinia</taxon>
    </lineage>
</organism>
<sequence length="213" mass="23081">MNTVGGRIKFRRRQLKLTQKDIAEYVGISASAVTQWESDATGLSSDSLLKLASLLECSPEWLLSGKGELEPSIKAMASKSKVVPVISWVQAGAWTEALGSTGARSEWVETTAKISDFAFALRVKGDSMTASGSLSIPEGAIVIVDPEYGFIEDVNEKIVIAQTNGNHEATIKKFVIDGPNKYLMPLNPQFKPIEVDDTCKLIGVVKQIIIDLP</sequence>
<dbReference type="CDD" id="cd06529">
    <property type="entry name" value="S24_LexA-like"/>
    <property type="match status" value="1"/>
</dbReference>
<dbReference type="Pfam" id="PF01381">
    <property type="entry name" value="HTH_3"/>
    <property type="match status" value="1"/>
</dbReference>
<dbReference type="Pfam" id="PF00717">
    <property type="entry name" value="Peptidase_S24"/>
    <property type="match status" value="1"/>
</dbReference>
<dbReference type="RefSeq" id="WP_019083786.1">
    <property type="nucleotide sequence ID" value="NZ_PEHN01000005.1"/>
</dbReference>
<reference evidence="2 3" key="1">
    <citation type="submission" date="2017-10" db="EMBL/GenBank/DDBJ databases">
        <authorList>
            <person name="Banno H."/>
            <person name="Chua N.-H."/>
        </authorList>
    </citation>
    <scope>NUCLEOTIDE SEQUENCE [LARGE SCALE GENOMIC DNA]</scope>
    <source>
        <strain evidence="2 3">SCPM-O-B-7607</strain>
    </source>
</reference>
<dbReference type="GO" id="GO:0003677">
    <property type="term" value="F:DNA binding"/>
    <property type="evidence" value="ECO:0007669"/>
    <property type="project" value="InterPro"/>
</dbReference>
<proteinExistence type="predicted"/>
<dbReference type="InterPro" id="IPR036286">
    <property type="entry name" value="LexA/Signal_pep-like_sf"/>
</dbReference>
<dbReference type="PROSITE" id="PS50943">
    <property type="entry name" value="HTH_CROC1"/>
    <property type="match status" value="1"/>
</dbReference>
<dbReference type="AlphaFoldDB" id="A0A2G4U484"/>
<dbReference type="CDD" id="cd00093">
    <property type="entry name" value="HTH_XRE"/>
    <property type="match status" value="1"/>
</dbReference>
<dbReference type="EMBL" id="PEHN01000005">
    <property type="protein sequence ID" value="PHZ28049.1"/>
    <property type="molecule type" value="Genomic_DNA"/>
</dbReference>
<protein>
    <submittedName>
        <fullName evidence="2">LexA family transcriptional repressor</fullName>
    </submittedName>
</protein>
<comment type="caution">
    <text evidence="2">The sequence shown here is derived from an EMBL/GenBank/DDBJ whole genome shotgun (WGS) entry which is preliminary data.</text>
</comment>
<dbReference type="Gene3D" id="1.10.260.40">
    <property type="entry name" value="lambda repressor-like DNA-binding domains"/>
    <property type="match status" value="1"/>
</dbReference>
<evidence type="ECO:0000259" key="1">
    <source>
        <dbReference type="PROSITE" id="PS50943"/>
    </source>
</evidence>
<dbReference type="SMART" id="SM00530">
    <property type="entry name" value="HTH_XRE"/>
    <property type="match status" value="1"/>
</dbReference>
<gene>
    <name evidence="2" type="ORF">CS533_07265</name>
</gene>
<accession>A0A2G4U484</accession>
<dbReference type="InterPro" id="IPR015927">
    <property type="entry name" value="Peptidase_S24_S26A/B/C"/>
</dbReference>
<dbReference type="SUPFAM" id="SSF47413">
    <property type="entry name" value="lambda repressor-like DNA-binding domains"/>
    <property type="match status" value="1"/>
</dbReference>
<dbReference type="Gene3D" id="2.10.109.10">
    <property type="entry name" value="Umud Fragment, subunit A"/>
    <property type="match status" value="1"/>
</dbReference>
<dbReference type="InterPro" id="IPR010982">
    <property type="entry name" value="Lambda_DNA-bd_dom_sf"/>
</dbReference>
<dbReference type="Proteomes" id="UP000229378">
    <property type="component" value="Unassembled WGS sequence"/>
</dbReference>
<dbReference type="InterPro" id="IPR039418">
    <property type="entry name" value="LexA-like"/>
</dbReference>